<evidence type="ECO:0000313" key="10">
    <source>
        <dbReference type="EMBL" id="ACL16668.1"/>
    </source>
</evidence>
<dbReference type="Pfam" id="PF08447">
    <property type="entry name" value="PAS_3"/>
    <property type="match status" value="1"/>
</dbReference>
<dbReference type="SUPFAM" id="SSF52172">
    <property type="entry name" value="CheY-like"/>
    <property type="match status" value="1"/>
</dbReference>
<reference evidence="10 11" key="1">
    <citation type="journal article" date="2015" name="Genome Announc.">
        <title>Complete Genome Sequence of Methanosphaerula palustris E1-9CT, a Hydrogenotrophic Methanogen Isolated from a Minerotrophic Fen Peatland.</title>
        <authorList>
            <person name="Cadillo-Quiroz H."/>
            <person name="Browne P."/>
            <person name="Kyrpides N."/>
            <person name="Woyke T."/>
            <person name="Goodwin L."/>
            <person name="Detter C."/>
            <person name="Yavitt J.B."/>
            <person name="Zinder S.H."/>
        </authorList>
    </citation>
    <scope>NUCLEOTIDE SEQUENCE [LARGE SCALE GENOMIC DNA]</scope>
    <source>
        <strain evidence="11">ATCC BAA-1556 / DSM 19958 / E1-9c</strain>
    </source>
</reference>
<feature type="domain" description="PAS" evidence="8">
    <location>
        <begin position="134"/>
        <end position="178"/>
    </location>
</feature>
<evidence type="ECO:0000256" key="2">
    <source>
        <dbReference type="ARBA" id="ARBA00012438"/>
    </source>
</evidence>
<dbReference type="InterPro" id="IPR011006">
    <property type="entry name" value="CheY-like_superfamily"/>
</dbReference>
<dbReference type="eggNOG" id="arCOG06712">
    <property type="taxonomic scope" value="Archaea"/>
</dbReference>
<dbReference type="PANTHER" id="PTHR43304:SF1">
    <property type="entry name" value="PAC DOMAIN-CONTAINING PROTEIN"/>
    <property type="match status" value="1"/>
</dbReference>
<dbReference type="SMART" id="SM00448">
    <property type="entry name" value="REC"/>
    <property type="match status" value="1"/>
</dbReference>
<feature type="domain" description="PAS" evidence="8">
    <location>
        <begin position="982"/>
        <end position="1042"/>
    </location>
</feature>
<keyword evidence="4" id="KW-0808">Transferase</keyword>
<evidence type="ECO:0000256" key="4">
    <source>
        <dbReference type="ARBA" id="ARBA00022679"/>
    </source>
</evidence>
<feature type="domain" description="PAS" evidence="8">
    <location>
        <begin position="588"/>
        <end position="655"/>
    </location>
</feature>
<proteinExistence type="predicted"/>
<dbReference type="InterPro" id="IPR001610">
    <property type="entry name" value="PAC"/>
</dbReference>
<dbReference type="Pfam" id="PF13185">
    <property type="entry name" value="GAF_2"/>
    <property type="match status" value="1"/>
</dbReference>
<dbReference type="Gene3D" id="3.30.450.20">
    <property type="entry name" value="PAS domain"/>
    <property type="match status" value="6"/>
</dbReference>
<dbReference type="InterPro" id="IPR029016">
    <property type="entry name" value="GAF-like_dom_sf"/>
</dbReference>
<evidence type="ECO:0000313" key="11">
    <source>
        <dbReference type="Proteomes" id="UP000002457"/>
    </source>
</evidence>
<accession>B8GHR3</accession>
<dbReference type="CDD" id="cd00130">
    <property type="entry name" value="PAS"/>
    <property type="match status" value="6"/>
</dbReference>
<dbReference type="HOGENOM" id="CLU_000445_114_58_2"/>
<organism evidence="10 11">
    <name type="scientific">Methanosphaerula palustris (strain ATCC BAA-1556 / DSM 19958 / E1-9c)</name>
    <dbReference type="NCBI Taxonomy" id="521011"/>
    <lineage>
        <taxon>Archaea</taxon>
        <taxon>Methanobacteriati</taxon>
        <taxon>Methanobacteriota</taxon>
        <taxon>Stenosarchaea group</taxon>
        <taxon>Methanomicrobia</taxon>
        <taxon>Methanomicrobiales</taxon>
        <taxon>Methanoregulaceae</taxon>
        <taxon>Methanosphaerula</taxon>
    </lineage>
</organism>
<dbReference type="NCBIfam" id="TIGR00229">
    <property type="entry name" value="sensory_box"/>
    <property type="match status" value="6"/>
</dbReference>
<dbReference type="InterPro" id="IPR035965">
    <property type="entry name" value="PAS-like_dom_sf"/>
</dbReference>
<dbReference type="InterPro" id="IPR013656">
    <property type="entry name" value="PAS_4"/>
</dbReference>
<dbReference type="AlphaFoldDB" id="B8GHR3"/>
<evidence type="ECO:0000259" key="8">
    <source>
        <dbReference type="PROSITE" id="PS50112"/>
    </source>
</evidence>
<feature type="domain" description="PAS" evidence="8">
    <location>
        <begin position="841"/>
        <end position="917"/>
    </location>
</feature>
<evidence type="ECO:0000256" key="5">
    <source>
        <dbReference type="ARBA" id="ARBA00022777"/>
    </source>
</evidence>
<dbReference type="SUPFAM" id="SSF55785">
    <property type="entry name" value="PYP-like sensor domain (PAS domain)"/>
    <property type="match status" value="6"/>
</dbReference>
<feature type="domain" description="PAC" evidence="9">
    <location>
        <begin position="661"/>
        <end position="713"/>
    </location>
</feature>
<evidence type="ECO:0000256" key="1">
    <source>
        <dbReference type="ARBA" id="ARBA00000085"/>
    </source>
</evidence>
<dbReference type="InterPro" id="IPR003018">
    <property type="entry name" value="GAF"/>
</dbReference>
<dbReference type="KEGG" id="mpl:Mpal_1335"/>
<dbReference type="PANTHER" id="PTHR43304">
    <property type="entry name" value="PHYTOCHROME-LIKE PROTEIN CPH1"/>
    <property type="match status" value="1"/>
</dbReference>
<dbReference type="eggNOG" id="arCOG02333">
    <property type="taxonomic scope" value="Archaea"/>
</dbReference>
<dbReference type="Proteomes" id="UP000002457">
    <property type="component" value="Chromosome"/>
</dbReference>
<evidence type="ECO:0000256" key="3">
    <source>
        <dbReference type="ARBA" id="ARBA00022553"/>
    </source>
</evidence>
<dbReference type="GO" id="GO:0004673">
    <property type="term" value="F:protein histidine kinase activity"/>
    <property type="evidence" value="ECO:0007669"/>
    <property type="project" value="UniProtKB-EC"/>
</dbReference>
<evidence type="ECO:0000259" key="9">
    <source>
        <dbReference type="PROSITE" id="PS50113"/>
    </source>
</evidence>
<dbReference type="Gene3D" id="3.30.450.40">
    <property type="match status" value="1"/>
</dbReference>
<dbReference type="InterPro" id="IPR000700">
    <property type="entry name" value="PAS-assoc_C"/>
</dbReference>
<dbReference type="GO" id="GO:0000160">
    <property type="term" value="P:phosphorelay signal transduction system"/>
    <property type="evidence" value="ECO:0007669"/>
    <property type="project" value="InterPro"/>
</dbReference>
<dbReference type="InterPro" id="IPR000014">
    <property type="entry name" value="PAS"/>
</dbReference>
<dbReference type="Pfam" id="PF13426">
    <property type="entry name" value="PAS_9"/>
    <property type="match status" value="2"/>
</dbReference>
<feature type="domain" description="Response regulatory" evidence="7">
    <location>
        <begin position="3"/>
        <end position="118"/>
    </location>
</feature>
<dbReference type="SMART" id="SM00091">
    <property type="entry name" value="PAS"/>
    <property type="match status" value="6"/>
</dbReference>
<feature type="domain" description="PAC" evidence="9">
    <location>
        <begin position="924"/>
        <end position="981"/>
    </location>
</feature>
<dbReference type="InterPro" id="IPR013655">
    <property type="entry name" value="PAS_fold_3"/>
</dbReference>
<keyword evidence="3 6" id="KW-0597">Phosphoprotein</keyword>
<protein>
    <recommendedName>
        <fullName evidence="2">histidine kinase</fullName>
        <ecNumber evidence="2">2.7.13.3</ecNumber>
    </recommendedName>
</protein>
<feature type="domain" description="PAC" evidence="9">
    <location>
        <begin position="788"/>
        <end position="840"/>
    </location>
</feature>
<dbReference type="InterPro" id="IPR001789">
    <property type="entry name" value="Sig_transdc_resp-reg_receiver"/>
</dbReference>
<gene>
    <name evidence="10" type="ordered locus">Mpal_1335</name>
</gene>
<evidence type="ECO:0000259" key="7">
    <source>
        <dbReference type="PROSITE" id="PS50110"/>
    </source>
</evidence>
<dbReference type="CDD" id="cd00156">
    <property type="entry name" value="REC"/>
    <property type="match status" value="1"/>
</dbReference>
<dbReference type="eggNOG" id="arCOG02336">
    <property type="taxonomic scope" value="Archaea"/>
</dbReference>
<dbReference type="EMBL" id="CP001338">
    <property type="protein sequence ID" value="ACL16668.1"/>
    <property type="molecule type" value="Genomic_DNA"/>
</dbReference>
<dbReference type="PROSITE" id="PS50113">
    <property type="entry name" value="PAC"/>
    <property type="match status" value="5"/>
</dbReference>
<comment type="catalytic activity">
    <reaction evidence="1">
        <text>ATP + protein L-histidine = ADP + protein N-phospho-L-histidine.</text>
        <dbReference type="EC" id="2.7.13.3"/>
    </reaction>
</comment>
<dbReference type="InterPro" id="IPR052162">
    <property type="entry name" value="Sensor_kinase/Photoreceptor"/>
</dbReference>
<feature type="modified residue" description="4-aspartylphosphate" evidence="6">
    <location>
        <position position="53"/>
    </location>
</feature>
<dbReference type="Pfam" id="PF00072">
    <property type="entry name" value="Response_reg"/>
    <property type="match status" value="1"/>
</dbReference>
<dbReference type="Gene3D" id="3.40.50.2300">
    <property type="match status" value="1"/>
</dbReference>
<feature type="domain" description="PAC" evidence="9">
    <location>
        <begin position="507"/>
        <end position="559"/>
    </location>
</feature>
<dbReference type="PROSITE" id="PS50112">
    <property type="entry name" value="PAS"/>
    <property type="match status" value="4"/>
</dbReference>
<dbReference type="STRING" id="521011.Mpal_1335"/>
<name>B8GHR3_METPE</name>
<evidence type="ECO:0000256" key="6">
    <source>
        <dbReference type="PROSITE-ProRule" id="PRU00169"/>
    </source>
</evidence>
<dbReference type="Pfam" id="PF08448">
    <property type="entry name" value="PAS_4"/>
    <property type="match status" value="3"/>
</dbReference>
<dbReference type="PROSITE" id="PS50110">
    <property type="entry name" value="RESPONSE_REGULATORY"/>
    <property type="match status" value="1"/>
</dbReference>
<dbReference type="SMART" id="SM00086">
    <property type="entry name" value="PAC"/>
    <property type="match status" value="6"/>
</dbReference>
<dbReference type="SUPFAM" id="SSF55781">
    <property type="entry name" value="GAF domain-like"/>
    <property type="match status" value="1"/>
</dbReference>
<keyword evidence="5" id="KW-0418">Kinase</keyword>
<keyword evidence="11" id="KW-1185">Reference proteome</keyword>
<dbReference type="eggNOG" id="arCOG02338">
    <property type="taxonomic scope" value="Archaea"/>
</dbReference>
<sequence>MYRVLYVDDEPALLELGKIFLEMSGFITVETALSAQEGIQVLNRTVFDCIVSDYQMPGMDGLAFLKYLRGEHNGIPFILFTGRGREEVVIEAVNSGVDYYLQKGGDPTSQYVDLQHKIKLSIERRRTEDELKESRQQMTDIIDHLPDATCAVDLDGKIIAWNRAMEEMTGVQKEQILGTGDHSYALPFYGTRRPILLDLILRNDEETWKKYPNTFKEDNKLISEIYIPILYGGKGAYLWFIASPLYDTHGTVIGAIESIRDVTERKRQDHILHTQLDLGLALQSIRGLHDALEICLSAAIEISGMDAGGIYLVDEVHGSLDLAVSRNLGDEFVLSVSHYSADSPNTRIVMTGKPIYIQYKKTGIVHSPVQEQEGLKGLIIIPVMSMGRVIACINISSHIFDEIPANSHIGLETIATQIGAAIVRIQADEALAQSEQKYRNVVEDQTEFISRFLPDGTHVFVNEAYCRYFQKSSAEIIGTTFTPQQPAEDQKAVRQHIRGLTQEKPVATMEHRIVMPDGQIRWQQWSDRAIFDEDGDLVEYQSIGRDITDRKMAEDGLNTAYKQITATEEELREHYDKLKNSGDALRESEEKYRSILENIQDVYYRSDTAGNLILASPSAKQLLGYDLESEVKGKNIAQSLYYYPEEREKFLAELDSRGSVTDYEVTLKKRDGTPVPVSTSSHNYYDANGNRLGVEGIFRDITERKKMEDSLKANEENYRSLVDNLNVGVYRNTPEFPGRTIWANQAFVRILGYDSLPELLEHPVADIYANQDERKKIIQVLDTEGSVRDRELHLKKKDGTQIWVSINAQTKKKSDGTIEWIDGICDDITALKEAEEKGRRYQLEISRTIDYLPDAAFIINRKGTVIAWNRAIEEMTGVRAEEIVGRGDYEYAIPFHGHRRPILIDLIFALEDAVQKGDYVEIKRTGEILSVESPNLILKGKPSIVRAIAAPIYDESGNVAGAIETITDITELKRAQEDLRVSENRYHTIFENTGTATVLLEENTTISLANAEFERLSGYSREEIEGKMSWTEFVFHEDLERMFTQHHLRRERNETALRHYEFRFITKTGEIRSIVLTIDVIPGTTQSVASLMDITAEVRASDAVKLANKHSIS</sequence>
<dbReference type="EC" id="2.7.13.3" evidence="2"/>
<dbReference type="SMART" id="SM00065">
    <property type="entry name" value="GAF"/>
    <property type="match status" value="1"/>
</dbReference>
<feature type="domain" description="PAC" evidence="9">
    <location>
        <begin position="223"/>
        <end position="274"/>
    </location>
</feature>